<dbReference type="EMBL" id="CACRXK020016531">
    <property type="protein sequence ID" value="CAB4029971.1"/>
    <property type="molecule type" value="Genomic_DNA"/>
</dbReference>
<feature type="region of interest" description="Disordered" evidence="1">
    <location>
        <begin position="219"/>
        <end position="273"/>
    </location>
</feature>
<sequence>MANPPRTPSTLKAYVAALRLFYKFVIARQHTITNELHITINTELLDELKSCDTLLNGWRASLSTGIQPRKKVQRKQDFDERLTLEEYREIANNKDSKQAARNLLRLENSLITGVTCDEFARYWDCIIVRLLCRSAQRSDFILYHIVKRFTRKLKQQRAVLFPEAVIRIYMNYMLITYEEVKEALFENIITAETEITFVDDADVEQLLIDGDVVNEEDISRTRKKTECSPREEKSLEDEEAMKIEDEVPSDIDEYQHKEPREEEDIKDDYDNNSDQSNRLIVEKLKNKRRLKPCPFCGKEYKVLTKHLVNKDKLTNKRRRRICPPSPCPEKCNPSPHPYVLPNQGLPLKSVQNRCALEECAWIKEGAGGV</sequence>
<reference evidence="2" key="1">
    <citation type="submission" date="2020-04" db="EMBL/GenBank/DDBJ databases">
        <authorList>
            <person name="Alioto T."/>
            <person name="Alioto T."/>
            <person name="Gomez Garrido J."/>
        </authorList>
    </citation>
    <scope>NUCLEOTIDE SEQUENCE</scope>
    <source>
        <strain evidence="2">A484AB</strain>
    </source>
</reference>
<comment type="caution">
    <text evidence="2">The sequence shown here is derived from an EMBL/GenBank/DDBJ whole genome shotgun (WGS) entry which is preliminary data.</text>
</comment>
<keyword evidence="3" id="KW-1185">Reference proteome</keyword>
<protein>
    <submittedName>
        <fullName evidence="2">Uncharacterized protein</fullName>
    </submittedName>
</protein>
<name>A0A6S7JH67_PARCT</name>
<organism evidence="2 3">
    <name type="scientific">Paramuricea clavata</name>
    <name type="common">Red gorgonian</name>
    <name type="synonym">Violescent sea-whip</name>
    <dbReference type="NCBI Taxonomy" id="317549"/>
    <lineage>
        <taxon>Eukaryota</taxon>
        <taxon>Metazoa</taxon>
        <taxon>Cnidaria</taxon>
        <taxon>Anthozoa</taxon>
        <taxon>Octocorallia</taxon>
        <taxon>Malacalcyonacea</taxon>
        <taxon>Plexauridae</taxon>
        <taxon>Paramuricea</taxon>
    </lineage>
</organism>
<dbReference type="AlphaFoldDB" id="A0A6S7JH67"/>
<evidence type="ECO:0000256" key="1">
    <source>
        <dbReference type="SAM" id="MobiDB-lite"/>
    </source>
</evidence>
<dbReference type="Proteomes" id="UP001152795">
    <property type="component" value="Unassembled WGS sequence"/>
</dbReference>
<proteinExistence type="predicted"/>
<gene>
    <name evidence="2" type="ORF">PACLA_8A030013</name>
</gene>
<feature type="compositionally biased region" description="Acidic residues" evidence="1">
    <location>
        <begin position="261"/>
        <end position="271"/>
    </location>
</feature>
<evidence type="ECO:0000313" key="2">
    <source>
        <dbReference type="EMBL" id="CAB4029971.1"/>
    </source>
</evidence>
<feature type="compositionally biased region" description="Basic and acidic residues" evidence="1">
    <location>
        <begin position="219"/>
        <end position="233"/>
    </location>
</feature>
<accession>A0A6S7JH67</accession>
<evidence type="ECO:0000313" key="3">
    <source>
        <dbReference type="Proteomes" id="UP001152795"/>
    </source>
</evidence>